<dbReference type="SUPFAM" id="SSF51679">
    <property type="entry name" value="Bacterial luciferase-like"/>
    <property type="match status" value="1"/>
</dbReference>
<keyword evidence="1" id="KW-0560">Oxidoreductase</keyword>
<dbReference type="InterPro" id="IPR050564">
    <property type="entry name" value="F420-G6PD/mer"/>
</dbReference>
<organism evidence="3 4">
    <name type="scientific">Mycolicibacterium thermoresistibile</name>
    <name type="common">Mycobacterium thermoresistibile</name>
    <dbReference type="NCBI Taxonomy" id="1797"/>
    <lineage>
        <taxon>Bacteria</taxon>
        <taxon>Bacillati</taxon>
        <taxon>Actinomycetota</taxon>
        <taxon>Actinomycetes</taxon>
        <taxon>Mycobacteriales</taxon>
        <taxon>Mycobacteriaceae</taxon>
        <taxon>Mycolicibacterium</taxon>
    </lineage>
</organism>
<dbReference type="InterPro" id="IPR011251">
    <property type="entry name" value="Luciferase-like_dom"/>
</dbReference>
<dbReference type="PANTHER" id="PTHR43244">
    <property type="match status" value="1"/>
</dbReference>
<comment type="caution">
    <text evidence="3">The sequence shown here is derived from an EMBL/GenBank/DDBJ whole genome shotgun (WGS) entry which is preliminary data.</text>
</comment>
<dbReference type="Gene3D" id="3.20.20.30">
    <property type="entry name" value="Luciferase-like domain"/>
    <property type="match status" value="1"/>
</dbReference>
<evidence type="ECO:0000256" key="1">
    <source>
        <dbReference type="ARBA" id="ARBA00023002"/>
    </source>
</evidence>
<dbReference type="EMBL" id="BCTB01000050">
    <property type="protein sequence ID" value="GAT17152.1"/>
    <property type="molecule type" value="Genomic_DNA"/>
</dbReference>
<protein>
    <submittedName>
        <fullName evidence="3">F420-dependent oxidoreductase, MSMEG_4879 family</fullName>
    </submittedName>
</protein>
<evidence type="ECO:0000313" key="3">
    <source>
        <dbReference type="EMBL" id="GAT17152.1"/>
    </source>
</evidence>
<proteinExistence type="predicted"/>
<dbReference type="InterPro" id="IPR036661">
    <property type="entry name" value="Luciferase-like_sf"/>
</dbReference>
<dbReference type="Proteomes" id="UP000069654">
    <property type="component" value="Unassembled WGS sequence"/>
</dbReference>
<dbReference type="GO" id="GO:0016705">
    <property type="term" value="F:oxidoreductase activity, acting on paired donors, with incorporation or reduction of molecular oxygen"/>
    <property type="evidence" value="ECO:0007669"/>
    <property type="project" value="InterPro"/>
</dbReference>
<gene>
    <name evidence="3" type="ORF">RMCT_4121</name>
</gene>
<reference evidence="4" key="2">
    <citation type="submission" date="2016-02" db="EMBL/GenBank/DDBJ databases">
        <title>Draft genome sequence of five rapidly growing Mycobacterium species.</title>
        <authorList>
            <person name="Katahira K."/>
            <person name="Gotou Y."/>
            <person name="Iida K."/>
            <person name="Ogura Y."/>
            <person name="Hayashi T."/>
        </authorList>
    </citation>
    <scope>NUCLEOTIDE SEQUENCE [LARGE SCALE GENOMIC DNA]</scope>
    <source>
        <strain evidence="4">JCM6362</strain>
    </source>
</reference>
<accession>A0A100XIB7</accession>
<evidence type="ECO:0000313" key="4">
    <source>
        <dbReference type="Proteomes" id="UP000069654"/>
    </source>
</evidence>
<dbReference type="AlphaFoldDB" id="A0A100XIB7"/>
<feature type="domain" description="Luciferase-like" evidence="2">
    <location>
        <begin position="18"/>
        <end position="289"/>
    </location>
</feature>
<evidence type="ECO:0000259" key="2">
    <source>
        <dbReference type="Pfam" id="PF00296"/>
    </source>
</evidence>
<name>A0A100XIB7_MYCTH</name>
<dbReference type="InterPro" id="IPR019910">
    <property type="entry name" value="Lucif-like_OxRdtase_MSMEG_4879"/>
</dbReference>
<dbReference type="Pfam" id="PF00296">
    <property type="entry name" value="Bac_luciferase"/>
    <property type="match status" value="1"/>
</dbReference>
<dbReference type="STRING" id="1797.RMCT_4121"/>
<dbReference type="NCBIfam" id="TIGR03564">
    <property type="entry name" value="F420_MSMEG_4879"/>
    <property type="match status" value="1"/>
</dbReference>
<dbReference type="CDD" id="cd01097">
    <property type="entry name" value="Tetrahydromethanopterin_reductase"/>
    <property type="match status" value="1"/>
</dbReference>
<dbReference type="PANTHER" id="PTHR43244:SF1">
    <property type="entry name" value="5,10-METHYLENETETRAHYDROMETHANOPTERIN REDUCTASE"/>
    <property type="match status" value="1"/>
</dbReference>
<sequence>MAGMRISLSIVGLTPDGPDPIDSLVRDLTALRDAGFGRVWLAQLPFDIDLPTVLGIALRAVDGIEVGSGVIPIQPQHPMQLAQRALTLSLISGGRFLLGIGMSHRMVAEGMWGVSWDRPVRQMREYLDGLQPLLAGRPADVTGEFWSTRGALRLAGGGTSPPEPPVYLAALGPQMLRLAGRRTAGTLTWMTGPKTLAGHIVPTLRQAAADAGRSGSDVRVVASLPVSVTDDVEGARAQAVEQFAVYGTLPSYRAMLDREGYVNPEDAAIIGDEQTVSQRLDELAAAGVDEFTAAVFDADPEIRARTRALLVSRQTG</sequence>
<reference evidence="3 4" key="1">
    <citation type="journal article" date="2016" name="Genome Announc.">
        <title>Draft Genome Sequences of Five Rapidly Growing Mycobacterium Species, M. thermoresistibile, M. fortuitum subsp. acetamidolyticum, M. canariasense, M. brisbanense, and M. novocastrense.</title>
        <authorList>
            <person name="Katahira K."/>
            <person name="Ogura Y."/>
            <person name="Gotoh Y."/>
            <person name="Hayashi T."/>
        </authorList>
    </citation>
    <scope>NUCLEOTIDE SEQUENCE [LARGE SCALE GENOMIC DNA]</scope>
    <source>
        <strain evidence="3 4">JCM6362</strain>
    </source>
</reference>